<keyword evidence="12" id="KW-0732">Signal</keyword>
<keyword evidence="4" id="KW-0812">Transmembrane</keyword>
<gene>
    <name evidence="14" type="ORF">ABOZ73_06160</name>
</gene>
<dbReference type="Pfam" id="PF03372">
    <property type="entry name" value="Exo_endo_phos"/>
    <property type="match status" value="1"/>
</dbReference>
<feature type="chain" id="PRO_5044223747" evidence="12">
    <location>
        <begin position="19"/>
        <end position="369"/>
    </location>
</feature>
<dbReference type="InterPro" id="IPR005135">
    <property type="entry name" value="Endo/exonuclease/phosphatase"/>
</dbReference>
<keyword evidence="8" id="KW-0746">Sphingolipid metabolism</keyword>
<dbReference type="EMBL" id="CP158375">
    <property type="protein sequence ID" value="XDO98000.1"/>
    <property type="molecule type" value="Genomic_DNA"/>
</dbReference>
<dbReference type="GO" id="GO:0004519">
    <property type="term" value="F:endonuclease activity"/>
    <property type="evidence" value="ECO:0007669"/>
    <property type="project" value="UniProtKB-KW"/>
</dbReference>
<evidence type="ECO:0000256" key="7">
    <source>
        <dbReference type="ARBA" id="ARBA00022842"/>
    </source>
</evidence>
<evidence type="ECO:0000256" key="4">
    <source>
        <dbReference type="ARBA" id="ARBA00022692"/>
    </source>
</evidence>
<evidence type="ECO:0000259" key="13">
    <source>
        <dbReference type="Pfam" id="PF03372"/>
    </source>
</evidence>
<keyword evidence="5" id="KW-0479">Metal-binding</keyword>
<dbReference type="GO" id="GO:0004767">
    <property type="term" value="F:sphingomyelin phosphodiesterase activity"/>
    <property type="evidence" value="ECO:0007669"/>
    <property type="project" value="InterPro"/>
</dbReference>
<comment type="subcellular location">
    <subcellularLocation>
        <location evidence="1">Membrane</location>
        <topology evidence="1">Multi-pass membrane protein</topology>
    </subcellularLocation>
</comment>
<evidence type="ECO:0000256" key="5">
    <source>
        <dbReference type="ARBA" id="ARBA00022723"/>
    </source>
</evidence>
<proteinExistence type="predicted"/>
<dbReference type="PANTHER" id="PTHR16320">
    <property type="entry name" value="SPHINGOMYELINASE FAMILY MEMBER"/>
    <property type="match status" value="1"/>
</dbReference>
<keyword evidence="14" id="KW-0540">Nuclease</keyword>
<dbReference type="GO" id="GO:0046872">
    <property type="term" value="F:metal ion binding"/>
    <property type="evidence" value="ECO:0007669"/>
    <property type="project" value="UniProtKB-KW"/>
</dbReference>
<dbReference type="Gene3D" id="3.60.10.10">
    <property type="entry name" value="Endonuclease/exonuclease/phosphatase"/>
    <property type="match status" value="1"/>
</dbReference>
<evidence type="ECO:0000256" key="12">
    <source>
        <dbReference type="SAM" id="SignalP"/>
    </source>
</evidence>
<evidence type="ECO:0000256" key="6">
    <source>
        <dbReference type="ARBA" id="ARBA00022801"/>
    </source>
</evidence>
<feature type="domain" description="Endonuclease/exonuclease/phosphatase" evidence="13">
    <location>
        <begin position="52"/>
        <end position="262"/>
    </location>
</feature>
<dbReference type="RefSeq" id="WP_369061586.1">
    <property type="nucleotide sequence ID" value="NZ_CP158375.1"/>
</dbReference>
<evidence type="ECO:0000256" key="9">
    <source>
        <dbReference type="ARBA" id="ARBA00022989"/>
    </source>
</evidence>
<dbReference type="SUPFAM" id="SSF56219">
    <property type="entry name" value="DNase I-like"/>
    <property type="match status" value="1"/>
</dbReference>
<dbReference type="AlphaFoldDB" id="A0AB39KW53"/>
<accession>A0AB39KW53</accession>
<name>A0AB39KW53_9CAUL</name>
<evidence type="ECO:0000313" key="14">
    <source>
        <dbReference type="EMBL" id="XDO98000.1"/>
    </source>
</evidence>
<keyword evidence="9" id="KW-1133">Transmembrane helix</keyword>
<dbReference type="GO" id="GO:0006665">
    <property type="term" value="P:sphingolipid metabolic process"/>
    <property type="evidence" value="ECO:0007669"/>
    <property type="project" value="UniProtKB-KW"/>
</dbReference>
<reference evidence="14" key="1">
    <citation type="submission" date="2024-06" db="EMBL/GenBank/DDBJ databases">
        <title>Caulobacter inopinatus, sp. nov.</title>
        <authorList>
            <person name="Donachie S.P."/>
        </authorList>
    </citation>
    <scope>NUCLEOTIDE SEQUENCE</scope>
    <source>
        <strain evidence="14">73W</strain>
    </source>
</reference>
<keyword evidence="6" id="KW-0378">Hydrolase</keyword>
<keyword evidence="11" id="KW-0472">Membrane</keyword>
<evidence type="ECO:0000256" key="10">
    <source>
        <dbReference type="ARBA" id="ARBA00023098"/>
    </source>
</evidence>
<keyword evidence="14" id="KW-0255">Endonuclease</keyword>
<dbReference type="InterPro" id="IPR036691">
    <property type="entry name" value="Endo/exonu/phosph_ase_sf"/>
</dbReference>
<evidence type="ECO:0000256" key="2">
    <source>
        <dbReference type="ARBA" id="ARBA00004760"/>
    </source>
</evidence>
<dbReference type="PANTHER" id="PTHR16320:SF24">
    <property type="entry name" value="PHOSPHODIESTERASE, PUTATIVE-RELATED"/>
    <property type="match status" value="1"/>
</dbReference>
<keyword evidence="7" id="KW-0460">Magnesium</keyword>
<comment type="pathway">
    <text evidence="3">Sphingolipid metabolism.</text>
</comment>
<evidence type="ECO:0000256" key="8">
    <source>
        <dbReference type="ARBA" id="ARBA00022919"/>
    </source>
</evidence>
<feature type="signal peptide" evidence="12">
    <location>
        <begin position="1"/>
        <end position="18"/>
    </location>
</feature>
<organism evidence="14">
    <name type="scientific">Caulobacter sp. 73W</name>
    <dbReference type="NCBI Taxonomy" id="3161137"/>
    <lineage>
        <taxon>Bacteria</taxon>
        <taxon>Pseudomonadati</taxon>
        <taxon>Pseudomonadota</taxon>
        <taxon>Alphaproteobacteria</taxon>
        <taxon>Caulobacterales</taxon>
        <taxon>Caulobacteraceae</taxon>
        <taxon>Caulobacter</taxon>
    </lineage>
</organism>
<evidence type="ECO:0000256" key="1">
    <source>
        <dbReference type="ARBA" id="ARBA00004141"/>
    </source>
</evidence>
<dbReference type="GO" id="GO:0016020">
    <property type="term" value="C:membrane"/>
    <property type="evidence" value="ECO:0007669"/>
    <property type="project" value="UniProtKB-SubCell"/>
</dbReference>
<dbReference type="InterPro" id="IPR038772">
    <property type="entry name" value="Sph/SMPD2-like"/>
</dbReference>
<protein>
    <submittedName>
        <fullName evidence="14">Endonuclease/exonuclease/phosphatase family protein</fullName>
    </submittedName>
</protein>
<sequence>MAYLATATLAAALTAASAAIPNETPSILTAPVTPAAELTAKADLQSTEISLLTYNVKGLPWPIAKGRADALREIGEELALLRREGRQPDVVLIQEGFRDEVEDLVAASGYAHWARGPGRSERAAGPAPEEGKLFRPIRYLRSGEGWGKFTGAGLHVLSDLPILEVRNAPYRYCAGFDCLANKGVMMVRLSLPGGPGEIDIVNTHMNSRKAAKVPTERSLQAHRLQTDELLGFIKTHWTAERPLLVGGDFNVKNAPDRYGWRASVRPYQVVSEFCSQTICEGQGTAAEPWLKSQDLQAFVSKGPVDVRPIRIETLFGMDGLKGRLSDHDGYLVRYRLSWSPTVLATVRNVGPVEVRPQFKNPGLRVSVKY</sequence>
<evidence type="ECO:0000256" key="11">
    <source>
        <dbReference type="ARBA" id="ARBA00023136"/>
    </source>
</evidence>
<comment type="pathway">
    <text evidence="2">Lipid metabolism; sphingolipid metabolism.</text>
</comment>
<keyword evidence="10" id="KW-0443">Lipid metabolism</keyword>
<evidence type="ECO:0000256" key="3">
    <source>
        <dbReference type="ARBA" id="ARBA00004991"/>
    </source>
</evidence>